<dbReference type="PROSITE" id="PS51186">
    <property type="entry name" value="GNAT"/>
    <property type="match status" value="2"/>
</dbReference>
<reference evidence="5 6" key="1">
    <citation type="submission" date="2021-07" db="EMBL/GenBank/DDBJ databases">
        <title>Karlodiniumbacter phycospheric gen. nov., sp. nov., a phycosphere bacterium isolated from karlodinium veneficum.</title>
        <authorList>
            <person name="Peng Y."/>
            <person name="Jiang L."/>
            <person name="Lee J."/>
        </authorList>
    </citation>
    <scope>NUCLEOTIDE SEQUENCE</scope>
    <source>
        <strain evidence="5 6">N5</strain>
    </source>
</reference>
<dbReference type="InterPro" id="IPR050832">
    <property type="entry name" value="Bact_Acetyltransf"/>
</dbReference>
<dbReference type="Pfam" id="PF00583">
    <property type="entry name" value="Acetyltransf_1"/>
    <property type="match status" value="2"/>
</dbReference>
<evidence type="ECO:0000313" key="6">
    <source>
        <dbReference type="Proteomes" id="UP000693972"/>
    </source>
</evidence>
<organism evidence="5">
    <name type="scientific">Gymnodinialimonas phycosphaerae</name>
    <dbReference type="NCBI Taxonomy" id="2841589"/>
    <lineage>
        <taxon>Bacteria</taxon>
        <taxon>Pseudomonadati</taxon>
        <taxon>Pseudomonadota</taxon>
        <taxon>Alphaproteobacteria</taxon>
        <taxon>Rhodobacterales</taxon>
        <taxon>Paracoccaceae</taxon>
        <taxon>Gymnodinialimonas</taxon>
    </lineage>
</organism>
<dbReference type="InterPro" id="IPR000182">
    <property type="entry name" value="GNAT_dom"/>
</dbReference>
<dbReference type="SUPFAM" id="SSF55729">
    <property type="entry name" value="Acyl-CoA N-acyltransferases (Nat)"/>
    <property type="match status" value="2"/>
</dbReference>
<proteinExistence type="predicted"/>
<gene>
    <name evidence="4" type="ORF">KUL25_08130</name>
    <name evidence="5" type="ORF">KUL25_08135</name>
</gene>
<accession>A0A975TXE8</accession>
<keyword evidence="1" id="KW-0808">Transferase</keyword>
<keyword evidence="2" id="KW-0012">Acyltransferase</keyword>
<dbReference type="PANTHER" id="PTHR43877:SF2">
    <property type="entry name" value="AMINOALKYLPHOSPHONATE N-ACETYLTRANSFERASE-RELATED"/>
    <property type="match status" value="1"/>
</dbReference>
<dbReference type="Proteomes" id="UP000693972">
    <property type="component" value="Unassembled WGS sequence"/>
</dbReference>
<evidence type="ECO:0000256" key="2">
    <source>
        <dbReference type="ARBA" id="ARBA00023315"/>
    </source>
</evidence>
<evidence type="ECO:0000256" key="1">
    <source>
        <dbReference type="ARBA" id="ARBA00022679"/>
    </source>
</evidence>
<dbReference type="RefSeq" id="WP_257892497.1">
    <property type="nucleotide sequence ID" value="NZ_JAIMBW010000001.1"/>
</dbReference>
<dbReference type="CDD" id="cd04301">
    <property type="entry name" value="NAT_SF"/>
    <property type="match status" value="2"/>
</dbReference>
<protein>
    <submittedName>
        <fullName evidence="5">GNAT family N-acetyltransferase</fullName>
    </submittedName>
</protein>
<feature type="domain" description="N-acetyltransferase" evidence="3">
    <location>
        <begin position="1"/>
        <end position="163"/>
    </location>
</feature>
<dbReference type="PANTHER" id="PTHR43877">
    <property type="entry name" value="AMINOALKYLPHOSPHONATE N-ACETYLTRANSFERASE-RELATED-RELATED"/>
    <property type="match status" value="1"/>
</dbReference>
<dbReference type="EMBL" id="CP078073">
    <property type="protein sequence ID" value="QXL89459.1"/>
    <property type="molecule type" value="Genomic_DNA"/>
</dbReference>
<dbReference type="EMBL" id="JAIMBW010000001">
    <property type="protein sequence ID" value="MBY4892730.1"/>
    <property type="molecule type" value="Genomic_DNA"/>
</dbReference>
<sequence length="335" mass="36479">MIVRALEAGDRLALSALRLEGIRLFPIAFLLTEKEALTCADDALSGWIDSGNAFGVFDRKRLIGFGGLQGQNFTMSRHRMHMGPFYVTPDEQGTGAADLLLEHLFEVAIARGSTQMELWVAEANTRARAFYARHGFAAKGRIPAAVIQGDVPRDDLFMVRDLTAALPVRGPDGLRRLHAGDWRIFRAIRLEMLRDAPRGFGMTAAEFEAKAADEIITWIEKTYLWAVVEGGRVVATAGWYPMPGAVQAHRGHVVAVYTTPAARGRGLAGQLLTQLASDARAQGKIQLELDVGAENTAAIALYEAAGYRTVGTIPNCLNHAGHIHDQHLMICPLTA</sequence>
<evidence type="ECO:0000259" key="3">
    <source>
        <dbReference type="PROSITE" id="PS51186"/>
    </source>
</evidence>
<evidence type="ECO:0000313" key="5">
    <source>
        <dbReference type="EMBL" id="QXL89459.1"/>
    </source>
</evidence>
<dbReference type="Gene3D" id="3.40.630.30">
    <property type="match status" value="2"/>
</dbReference>
<name>A0A975TXE8_9RHOB</name>
<dbReference type="AlphaFoldDB" id="A0A975TXE8"/>
<keyword evidence="6" id="KW-1185">Reference proteome</keyword>
<dbReference type="GO" id="GO:0016747">
    <property type="term" value="F:acyltransferase activity, transferring groups other than amino-acyl groups"/>
    <property type="evidence" value="ECO:0007669"/>
    <property type="project" value="InterPro"/>
</dbReference>
<feature type="domain" description="N-acetyltransferase" evidence="3">
    <location>
        <begin position="186"/>
        <end position="334"/>
    </location>
</feature>
<evidence type="ECO:0000313" key="4">
    <source>
        <dbReference type="EMBL" id="MBY4892730.1"/>
    </source>
</evidence>
<dbReference type="InterPro" id="IPR016181">
    <property type="entry name" value="Acyl_CoA_acyltransferase"/>
</dbReference>